<evidence type="ECO:0000256" key="4">
    <source>
        <dbReference type="ARBA" id="ARBA00022813"/>
    </source>
</evidence>
<dbReference type="EC" id="4.1.1.11" evidence="9"/>
<comment type="PTM">
    <text evidence="9">Is synthesized initially as an inactive proenzyme, which is activated by self-cleavage at a specific serine bond to produce a beta-subunit with a hydroxyl group at its C-terminus and an alpha-subunit with a pyruvoyl group at its N-terminus.</text>
</comment>
<dbReference type="InterPro" id="IPR003190">
    <property type="entry name" value="Asp_decarbox"/>
</dbReference>
<keyword evidence="2 9" id="KW-0566">Pantothenate biosynthesis</keyword>
<dbReference type="Proteomes" id="UP000654604">
    <property type="component" value="Unassembled WGS sequence"/>
</dbReference>
<dbReference type="Pfam" id="PF02261">
    <property type="entry name" value="Asp_decarbox"/>
    <property type="match status" value="1"/>
</dbReference>
<comment type="caution">
    <text evidence="10">The sequence shown here is derived from an EMBL/GenBank/DDBJ whole genome shotgun (WGS) entry which is preliminary data.</text>
</comment>
<comment type="catalytic activity">
    <reaction evidence="9">
        <text>L-aspartate + H(+) = beta-alanine + CO2</text>
        <dbReference type="Rhea" id="RHEA:19497"/>
        <dbReference type="ChEBI" id="CHEBI:15378"/>
        <dbReference type="ChEBI" id="CHEBI:16526"/>
        <dbReference type="ChEBI" id="CHEBI:29991"/>
        <dbReference type="ChEBI" id="CHEBI:57966"/>
        <dbReference type="EC" id="4.1.1.11"/>
    </reaction>
</comment>
<feature type="chain" id="PRO_5044901032" description="Aspartate 1-decarboxylase alpha chain" evidence="9">
    <location>
        <begin position="26"/>
        <end position="140"/>
    </location>
</feature>
<dbReference type="CDD" id="cd06919">
    <property type="entry name" value="Asp_decarbox"/>
    <property type="match status" value="1"/>
</dbReference>
<keyword evidence="6 9" id="KW-0456">Lyase</keyword>
<comment type="pathway">
    <text evidence="9">Cofactor biosynthesis; (R)-pantothenate biosynthesis; beta-alanine from L-aspartate: step 1/1.</text>
</comment>
<dbReference type="InterPro" id="IPR009010">
    <property type="entry name" value="Asp_de-COase-like_dom_sf"/>
</dbReference>
<dbReference type="HAMAP" id="MF_00446">
    <property type="entry name" value="PanD"/>
    <property type="match status" value="1"/>
</dbReference>
<comment type="function">
    <text evidence="9">Catalyzes the pyruvoyl-dependent decarboxylation of aspartate to produce beta-alanine.</text>
</comment>
<evidence type="ECO:0000313" key="11">
    <source>
        <dbReference type="Proteomes" id="UP000654604"/>
    </source>
</evidence>
<protein>
    <recommendedName>
        <fullName evidence="9">Aspartate 1-decarboxylase</fullName>
        <ecNumber evidence="9">4.1.1.11</ecNumber>
    </recommendedName>
    <alternativeName>
        <fullName evidence="9">Aspartate alpha-decarboxylase</fullName>
    </alternativeName>
    <component>
        <recommendedName>
            <fullName evidence="9">Aspartate 1-decarboxylase beta chain</fullName>
        </recommendedName>
    </component>
    <component>
        <recommendedName>
            <fullName evidence="9">Aspartate 1-decarboxylase alpha chain</fullName>
        </recommendedName>
    </component>
</protein>
<gene>
    <name evidence="9" type="primary">panD</name>
    <name evidence="10" type="ORF">IQ215_07090</name>
</gene>
<dbReference type="PANTHER" id="PTHR21012:SF0">
    <property type="entry name" value="ASPARTATE 1-DECARBOXYLASE"/>
    <property type="match status" value="1"/>
</dbReference>
<organism evidence="10 11">
    <name type="scientific">Cyanobacterium stanieri LEGE 03274</name>
    <dbReference type="NCBI Taxonomy" id="1828756"/>
    <lineage>
        <taxon>Bacteria</taxon>
        <taxon>Bacillati</taxon>
        <taxon>Cyanobacteriota</taxon>
        <taxon>Cyanophyceae</taxon>
        <taxon>Oscillatoriophycideae</taxon>
        <taxon>Chroococcales</taxon>
        <taxon>Geminocystaceae</taxon>
        <taxon>Cyanobacterium</taxon>
    </lineage>
</organism>
<keyword evidence="5 9" id="KW-0865">Zymogen</keyword>
<proteinExistence type="inferred from homology"/>
<feature type="active site" description="Proton donor" evidence="9">
    <location>
        <position position="59"/>
    </location>
</feature>
<feature type="binding site" evidence="9">
    <location>
        <position position="58"/>
    </location>
    <ligand>
        <name>substrate</name>
    </ligand>
</feature>
<dbReference type="EMBL" id="JADEWC010000012">
    <property type="protein sequence ID" value="MBE9222460.1"/>
    <property type="molecule type" value="Genomic_DNA"/>
</dbReference>
<dbReference type="RefSeq" id="WP_193800620.1">
    <property type="nucleotide sequence ID" value="NZ_JADEWC010000012.1"/>
</dbReference>
<sequence length="140" mass="15875">MKTIKLMHGKLHRVRVTEANVNYVGSITIDPELMEMVGILPLEEVEIANLNNAQRWTTYAIPGTRGSREICPNGGAALLCEKGDILIIYAYEQCHRDYILQKGHQARVLIAGEDNQVEDFFIQTLTCENGKFEFEPRLEP</sequence>
<dbReference type="SUPFAM" id="SSF50692">
    <property type="entry name" value="ADC-like"/>
    <property type="match status" value="1"/>
</dbReference>
<evidence type="ECO:0000256" key="9">
    <source>
        <dbReference type="HAMAP-Rule" id="MF_00446"/>
    </source>
</evidence>
<keyword evidence="3 9" id="KW-0210">Decarboxylase</keyword>
<dbReference type="Gene3D" id="2.40.40.20">
    <property type="match status" value="1"/>
</dbReference>
<evidence type="ECO:0000256" key="2">
    <source>
        <dbReference type="ARBA" id="ARBA00022655"/>
    </source>
</evidence>
<name>A0ABR9V3I4_9CHRO</name>
<evidence type="ECO:0000313" key="10">
    <source>
        <dbReference type="EMBL" id="MBE9222460.1"/>
    </source>
</evidence>
<feature type="active site" description="Schiff-base intermediate with substrate; via pyruvic acid" evidence="9">
    <location>
        <position position="26"/>
    </location>
</feature>
<keyword evidence="4 9" id="KW-0068">Autocatalytic cleavage</keyword>
<evidence type="ECO:0000256" key="1">
    <source>
        <dbReference type="ARBA" id="ARBA00022490"/>
    </source>
</evidence>
<keyword evidence="11" id="KW-1185">Reference proteome</keyword>
<evidence type="ECO:0000256" key="6">
    <source>
        <dbReference type="ARBA" id="ARBA00023239"/>
    </source>
</evidence>
<evidence type="ECO:0000256" key="5">
    <source>
        <dbReference type="ARBA" id="ARBA00023145"/>
    </source>
</evidence>
<evidence type="ECO:0000256" key="8">
    <source>
        <dbReference type="ARBA" id="ARBA00023317"/>
    </source>
</evidence>
<evidence type="ECO:0000256" key="7">
    <source>
        <dbReference type="ARBA" id="ARBA00023270"/>
    </source>
</evidence>
<dbReference type="NCBIfam" id="TIGR00223">
    <property type="entry name" value="panD"/>
    <property type="match status" value="1"/>
</dbReference>
<comment type="cofactor">
    <cofactor evidence="9">
        <name>pyruvate</name>
        <dbReference type="ChEBI" id="CHEBI:15361"/>
    </cofactor>
    <text evidence="9">Binds 1 pyruvoyl group covalently per subunit.</text>
</comment>
<comment type="similarity">
    <text evidence="9">Belongs to the PanD family.</text>
</comment>
<keyword evidence="7 9" id="KW-0704">Schiff base</keyword>
<keyword evidence="8 9" id="KW-0670">Pyruvate</keyword>
<dbReference type="PIRSF" id="PIRSF006246">
    <property type="entry name" value="Asp_decarbox"/>
    <property type="match status" value="1"/>
</dbReference>
<keyword evidence="1 9" id="KW-0963">Cytoplasm</keyword>
<feature type="binding site" evidence="9">
    <location>
        <begin position="74"/>
        <end position="76"/>
    </location>
    <ligand>
        <name>substrate</name>
    </ligand>
</feature>
<dbReference type="PANTHER" id="PTHR21012">
    <property type="entry name" value="ASPARTATE 1-DECARBOXYLASE"/>
    <property type="match status" value="1"/>
</dbReference>
<accession>A0ABR9V3I4</accession>
<dbReference type="GO" id="GO:0004068">
    <property type="term" value="F:aspartate 1-decarboxylase activity"/>
    <property type="evidence" value="ECO:0007669"/>
    <property type="project" value="UniProtKB-EC"/>
</dbReference>
<reference evidence="10 11" key="1">
    <citation type="submission" date="2020-10" db="EMBL/GenBank/DDBJ databases">
        <authorList>
            <person name="Castelo-Branco R."/>
            <person name="Eusebio N."/>
            <person name="Adriana R."/>
            <person name="Vieira A."/>
            <person name="Brugerolle De Fraissinette N."/>
            <person name="Rezende De Castro R."/>
            <person name="Schneider M.P."/>
            <person name="Vasconcelos V."/>
            <person name="Leao P.N."/>
        </authorList>
    </citation>
    <scope>NUCLEOTIDE SEQUENCE [LARGE SCALE GENOMIC DNA]</scope>
    <source>
        <strain evidence="10 11">LEGE 03274</strain>
    </source>
</reference>
<comment type="subunit">
    <text evidence="9">Heterooctamer of four alpha and four beta subunits.</text>
</comment>
<feature type="modified residue" description="Pyruvic acid (Ser)" evidence="9">
    <location>
        <position position="26"/>
    </location>
</feature>
<evidence type="ECO:0000256" key="3">
    <source>
        <dbReference type="ARBA" id="ARBA00022793"/>
    </source>
</evidence>
<feature type="chain" id="PRO_5044901031" description="Aspartate 1-decarboxylase beta chain" evidence="9">
    <location>
        <begin position="1"/>
        <end position="25"/>
    </location>
</feature>
<comment type="subcellular location">
    <subcellularLocation>
        <location evidence="9">Cytoplasm</location>
    </subcellularLocation>
</comment>